<protein>
    <recommendedName>
        <fullName evidence="4">Integral membrane protein</fullName>
    </recommendedName>
</protein>
<feature type="transmembrane region" description="Helical" evidence="1">
    <location>
        <begin position="162"/>
        <end position="179"/>
    </location>
</feature>
<feature type="transmembrane region" description="Helical" evidence="1">
    <location>
        <begin position="225"/>
        <end position="258"/>
    </location>
</feature>
<keyword evidence="1" id="KW-0472">Membrane</keyword>
<evidence type="ECO:0000313" key="3">
    <source>
        <dbReference type="Proteomes" id="UP001651690"/>
    </source>
</evidence>
<dbReference type="EMBL" id="JANDBD010000002">
    <property type="protein sequence ID" value="MCP9271821.1"/>
    <property type="molecule type" value="Genomic_DNA"/>
</dbReference>
<feature type="transmembrane region" description="Helical" evidence="1">
    <location>
        <begin position="41"/>
        <end position="59"/>
    </location>
</feature>
<gene>
    <name evidence="2" type="ORF">NM203_06455</name>
</gene>
<evidence type="ECO:0008006" key="4">
    <source>
        <dbReference type="Google" id="ProtNLM"/>
    </source>
</evidence>
<evidence type="ECO:0000256" key="1">
    <source>
        <dbReference type="SAM" id="Phobius"/>
    </source>
</evidence>
<keyword evidence="3" id="KW-1185">Reference proteome</keyword>
<feature type="transmembrane region" description="Helical" evidence="1">
    <location>
        <begin position="95"/>
        <end position="118"/>
    </location>
</feature>
<feature type="transmembrane region" description="Helical" evidence="1">
    <location>
        <begin position="130"/>
        <end position="150"/>
    </location>
</feature>
<evidence type="ECO:0000313" key="2">
    <source>
        <dbReference type="EMBL" id="MCP9271821.1"/>
    </source>
</evidence>
<accession>A0ABT1LY66</accession>
<feature type="transmembrane region" description="Helical" evidence="1">
    <location>
        <begin position="287"/>
        <end position="304"/>
    </location>
</feature>
<feature type="transmembrane region" description="Helical" evidence="1">
    <location>
        <begin position="68"/>
        <end position="89"/>
    </location>
</feature>
<feature type="transmembrane region" description="Helical" evidence="1">
    <location>
        <begin position="7"/>
        <end position="29"/>
    </location>
</feature>
<reference evidence="2 3" key="1">
    <citation type="submission" date="2022-06" db="EMBL/GenBank/DDBJ databases">
        <title>Mycolicibacterium sp. CAU 1645 isolated from seawater.</title>
        <authorList>
            <person name="Kim W."/>
        </authorList>
    </citation>
    <scope>NUCLEOTIDE SEQUENCE [LARGE SCALE GENOMIC DNA]</scope>
    <source>
        <strain evidence="2 3">CAU 1645</strain>
    </source>
</reference>
<organism evidence="2 3">
    <name type="scientific">Mycolicibacterium arenosum</name>
    <dbReference type="NCBI Taxonomy" id="2952157"/>
    <lineage>
        <taxon>Bacteria</taxon>
        <taxon>Bacillati</taxon>
        <taxon>Actinomycetota</taxon>
        <taxon>Actinomycetes</taxon>
        <taxon>Mycobacteriales</taxon>
        <taxon>Mycobacteriaceae</taxon>
        <taxon>Mycolicibacterium</taxon>
    </lineage>
</organism>
<sequence>MAPALAAYAAVVVALLIVYFLLGTSEIYIDGAPTPAETAVLGVLVLVVPVAAWAARWVIRLRDRRKQAVVAIASVVVGAVADLIQGGLWHLLTTGAVVVMIALVTASGAGAVLGWAVRLTMNQAAAMGGLFVRALPVMLLTVVVFFNSYVWQMAASISRDRLWAALGFLFLVTSAFLVSTSRTRVKSMLASLTDPHDTSHRLDGTPFAELPDPQQEQPLTRGERLNVIAVLAGAQIAHLMMVAICTAAIYFVLGLIVLSPEVLNKWTGGGSSDGTVLGMTIPVPQSLIHMTLVLISLTFMYVSARSVGDDEYKQDFLNPLIEDLHTTLLARNRYRG</sequence>
<name>A0ABT1LY66_9MYCO</name>
<keyword evidence="1" id="KW-0812">Transmembrane</keyword>
<comment type="caution">
    <text evidence="2">The sequence shown here is derived from an EMBL/GenBank/DDBJ whole genome shotgun (WGS) entry which is preliminary data.</text>
</comment>
<proteinExistence type="predicted"/>
<dbReference type="Proteomes" id="UP001651690">
    <property type="component" value="Unassembled WGS sequence"/>
</dbReference>
<keyword evidence="1" id="KW-1133">Transmembrane helix</keyword>